<keyword evidence="3" id="KW-1185">Reference proteome</keyword>
<comment type="caution">
    <text evidence="2">The sequence shown here is derived from an EMBL/GenBank/DDBJ whole genome shotgun (WGS) entry which is preliminary data.</text>
</comment>
<dbReference type="InterPro" id="IPR053521">
    <property type="entry name" value="McjB-like"/>
</dbReference>
<sequence>MAYTLRDGLHFARTGGRTIFLDAPCNRYFCLSTTAAEAFDAFLAGAFVEEGSVLLRSGVLVPDRFGFSCEPAPKIARESLLDHSESDRSRPVDTSCLLYEFAVARARITLAPGRALRAMVRDRILRMPNGEPGGDPQRAAQAYLRAIRVGASHDQCFAWGLALLRFCRKRSIPVTCIIGVSARPFRAHCWVQSRDHLINDRYDHVRNFEPILSL</sequence>
<dbReference type="EMBL" id="JAUOTP010000006">
    <property type="protein sequence ID" value="MDO6415428.1"/>
    <property type="molecule type" value="Genomic_DNA"/>
</dbReference>
<reference evidence="2" key="1">
    <citation type="submission" date="2023-07" db="EMBL/GenBank/DDBJ databases">
        <authorList>
            <person name="Kim M."/>
        </authorList>
    </citation>
    <scope>NUCLEOTIDE SEQUENCE</scope>
    <source>
        <strain evidence="2">BIUV-7</strain>
    </source>
</reference>
<name>A0ABT8YAR6_9SPHN</name>
<dbReference type="Proteomes" id="UP001169764">
    <property type="component" value="Unassembled WGS sequence"/>
</dbReference>
<evidence type="ECO:0000313" key="3">
    <source>
        <dbReference type="Proteomes" id="UP001169764"/>
    </source>
</evidence>
<feature type="domain" description="Microcin J25-processing protein McjB C-terminal" evidence="1">
    <location>
        <begin position="104"/>
        <end position="212"/>
    </location>
</feature>
<evidence type="ECO:0000313" key="2">
    <source>
        <dbReference type="EMBL" id="MDO6415428.1"/>
    </source>
</evidence>
<dbReference type="InterPro" id="IPR032708">
    <property type="entry name" value="McjB_C"/>
</dbReference>
<dbReference type="NCBIfam" id="NF033537">
    <property type="entry name" value="lasso_biosyn_B2"/>
    <property type="match status" value="1"/>
</dbReference>
<dbReference type="Pfam" id="PF13471">
    <property type="entry name" value="Transglut_core3"/>
    <property type="match status" value="1"/>
</dbReference>
<accession>A0ABT8YAR6</accession>
<proteinExistence type="predicted"/>
<dbReference type="RefSeq" id="WP_303543462.1">
    <property type="nucleotide sequence ID" value="NZ_JAUOTP010000006.1"/>
</dbReference>
<protein>
    <submittedName>
        <fullName evidence="2">Lasso peptide biosynthesis B2 protein</fullName>
    </submittedName>
</protein>
<organism evidence="2 3">
    <name type="scientific">Sphingomonas natans</name>
    <dbReference type="NCBI Taxonomy" id="3063330"/>
    <lineage>
        <taxon>Bacteria</taxon>
        <taxon>Pseudomonadati</taxon>
        <taxon>Pseudomonadota</taxon>
        <taxon>Alphaproteobacteria</taxon>
        <taxon>Sphingomonadales</taxon>
        <taxon>Sphingomonadaceae</taxon>
        <taxon>Sphingomonas</taxon>
    </lineage>
</organism>
<gene>
    <name evidence="2" type="ORF">Q4F19_13630</name>
</gene>
<evidence type="ECO:0000259" key="1">
    <source>
        <dbReference type="Pfam" id="PF13471"/>
    </source>
</evidence>